<comment type="catalytic activity">
    <reaction evidence="7">
        <text>D-erythrose 4-phosphate + phosphoenolpyruvate + H2O = 7-phospho-2-dehydro-3-deoxy-D-arabino-heptonate + phosphate</text>
        <dbReference type="Rhea" id="RHEA:14717"/>
        <dbReference type="ChEBI" id="CHEBI:15377"/>
        <dbReference type="ChEBI" id="CHEBI:16897"/>
        <dbReference type="ChEBI" id="CHEBI:43474"/>
        <dbReference type="ChEBI" id="CHEBI:58394"/>
        <dbReference type="ChEBI" id="CHEBI:58702"/>
        <dbReference type="EC" id="2.5.1.54"/>
    </reaction>
</comment>
<feature type="compositionally biased region" description="Low complexity" evidence="9">
    <location>
        <begin position="410"/>
        <end position="422"/>
    </location>
</feature>
<dbReference type="InterPro" id="IPR033121">
    <property type="entry name" value="PEPTIDASE_A1"/>
</dbReference>
<dbReference type="InterPro" id="IPR021109">
    <property type="entry name" value="Peptidase_aspartic_dom_sf"/>
</dbReference>
<feature type="region of interest" description="Disordered" evidence="9">
    <location>
        <begin position="763"/>
        <end position="816"/>
    </location>
</feature>
<dbReference type="GO" id="GO:0006508">
    <property type="term" value="P:proteolysis"/>
    <property type="evidence" value="ECO:0007669"/>
    <property type="project" value="InterPro"/>
</dbReference>
<evidence type="ECO:0000256" key="8">
    <source>
        <dbReference type="PIRSR" id="PIRSR601461-1"/>
    </source>
</evidence>
<feature type="compositionally biased region" description="Pro residues" evidence="9">
    <location>
        <begin position="794"/>
        <end position="807"/>
    </location>
</feature>
<feature type="region of interest" description="Disordered" evidence="9">
    <location>
        <begin position="362"/>
        <end position="463"/>
    </location>
</feature>
<dbReference type="NCBIfam" id="NF009396">
    <property type="entry name" value="PRK12756.1"/>
    <property type="match status" value="1"/>
</dbReference>
<dbReference type="InterPro" id="IPR013785">
    <property type="entry name" value="Aldolase_TIM"/>
</dbReference>
<comment type="similarity">
    <text evidence="1">Belongs to the peptidase A1 family.</text>
</comment>
<dbReference type="NCBIfam" id="NF009395">
    <property type="entry name" value="PRK12755.1"/>
    <property type="match status" value="1"/>
</dbReference>
<evidence type="ECO:0000256" key="9">
    <source>
        <dbReference type="SAM" id="MobiDB-lite"/>
    </source>
</evidence>
<keyword evidence="5" id="KW-0808">Transferase</keyword>
<dbReference type="GO" id="GO:0003849">
    <property type="term" value="F:3-deoxy-7-phosphoheptulonate synthase activity"/>
    <property type="evidence" value="ECO:0007669"/>
    <property type="project" value="UniProtKB-EC"/>
</dbReference>
<dbReference type="CDD" id="cd05471">
    <property type="entry name" value="pepsin_like"/>
    <property type="match status" value="1"/>
</dbReference>
<organism evidence="11 12">
    <name type="scientific">Dissophora globulifera</name>
    <dbReference type="NCBI Taxonomy" id="979702"/>
    <lineage>
        <taxon>Eukaryota</taxon>
        <taxon>Fungi</taxon>
        <taxon>Fungi incertae sedis</taxon>
        <taxon>Mucoromycota</taxon>
        <taxon>Mortierellomycotina</taxon>
        <taxon>Mortierellomycetes</taxon>
        <taxon>Mortierellales</taxon>
        <taxon>Mortierellaceae</taxon>
        <taxon>Dissophora</taxon>
    </lineage>
</organism>
<evidence type="ECO:0000256" key="5">
    <source>
        <dbReference type="ARBA" id="ARBA00022679"/>
    </source>
</evidence>
<dbReference type="SUPFAM" id="SSF50630">
    <property type="entry name" value="Acid proteases"/>
    <property type="match status" value="2"/>
</dbReference>
<dbReference type="GO" id="GO:0004190">
    <property type="term" value="F:aspartic-type endopeptidase activity"/>
    <property type="evidence" value="ECO:0007669"/>
    <property type="project" value="InterPro"/>
</dbReference>
<dbReference type="PANTHER" id="PTHR21225:SF20">
    <property type="entry name" value="PHOSPHO-2-DEHYDRO-3-DEOXYHEPTONATE ALDOLASE"/>
    <property type="match status" value="1"/>
</dbReference>
<comment type="caution">
    <text evidence="11">The sequence shown here is derived from an EMBL/GenBank/DDBJ whole genome shotgun (WGS) entry which is preliminary data.</text>
</comment>
<dbReference type="InterPro" id="IPR006218">
    <property type="entry name" value="DAHP1/KDSA"/>
</dbReference>
<evidence type="ECO:0000256" key="3">
    <source>
        <dbReference type="ARBA" id="ARBA00012694"/>
    </source>
</evidence>
<dbReference type="GO" id="GO:0008652">
    <property type="term" value="P:amino acid biosynthetic process"/>
    <property type="evidence" value="ECO:0007669"/>
    <property type="project" value="UniProtKB-KW"/>
</dbReference>
<evidence type="ECO:0000256" key="2">
    <source>
        <dbReference type="ARBA" id="ARBA00007985"/>
    </source>
</evidence>
<evidence type="ECO:0000256" key="7">
    <source>
        <dbReference type="ARBA" id="ARBA00047508"/>
    </source>
</evidence>
<protein>
    <recommendedName>
        <fullName evidence="3">3-deoxy-7-phosphoheptulonate synthase</fullName>
        <ecNumber evidence="3">2.5.1.54</ecNumber>
    </recommendedName>
</protein>
<dbReference type="InterPro" id="IPR001461">
    <property type="entry name" value="Aspartic_peptidase_A1"/>
</dbReference>
<evidence type="ECO:0000259" key="10">
    <source>
        <dbReference type="PROSITE" id="PS51767"/>
    </source>
</evidence>
<accession>A0A9P6RR32</accession>
<dbReference type="Pfam" id="PF00026">
    <property type="entry name" value="Asp"/>
    <property type="match status" value="1"/>
</dbReference>
<dbReference type="EC" id="2.5.1.54" evidence="3"/>
<dbReference type="GO" id="GO:0005737">
    <property type="term" value="C:cytoplasm"/>
    <property type="evidence" value="ECO:0007669"/>
    <property type="project" value="TreeGrafter"/>
</dbReference>
<evidence type="ECO:0000313" key="12">
    <source>
        <dbReference type="Proteomes" id="UP000738325"/>
    </source>
</evidence>
<dbReference type="NCBIfam" id="TIGR00034">
    <property type="entry name" value="aroFGH"/>
    <property type="match status" value="1"/>
</dbReference>
<dbReference type="EMBL" id="JAAAIP010000073">
    <property type="protein sequence ID" value="KAG0326782.1"/>
    <property type="molecule type" value="Genomic_DNA"/>
</dbReference>
<dbReference type="PANTHER" id="PTHR21225">
    <property type="entry name" value="PHOSPHO-2-DEHYDRO-3-DEOXYHEPTONATE ALDOLASE DAHP SYNTHETASE"/>
    <property type="match status" value="1"/>
</dbReference>
<gene>
    <name evidence="11" type="ORF">BGZ99_008985</name>
</gene>
<evidence type="ECO:0000256" key="6">
    <source>
        <dbReference type="ARBA" id="ARBA00023141"/>
    </source>
</evidence>
<feature type="active site" evidence="8">
    <location>
        <position position="700"/>
    </location>
</feature>
<dbReference type="OrthoDB" id="4699125at2759"/>
<dbReference type="InterPro" id="IPR006219">
    <property type="entry name" value="DAHP_synth_1"/>
</dbReference>
<dbReference type="AlphaFoldDB" id="A0A9P6RR32"/>
<proteinExistence type="inferred from homology"/>
<dbReference type="Proteomes" id="UP000738325">
    <property type="component" value="Unassembled WGS sequence"/>
</dbReference>
<dbReference type="Gene3D" id="2.40.70.10">
    <property type="entry name" value="Acid Proteases"/>
    <property type="match status" value="2"/>
</dbReference>
<keyword evidence="4" id="KW-0028">Amino-acid biosynthesis</keyword>
<dbReference type="Gene3D" id="3.20.20.70">
    <property type="entry name" value="Aldolase class I"/>
    <property type="match status" value="1"/>
</dbReference>
<dbReference type="FunFam" id="3.20.20.70:FF:000005">
    <property type="entry name" value="Phospho-2-dehydro-3-deoxyheptonate aldolase"/>
    <property type="match status" value="1"/>
</dbReference>
<keyword evidence="12" id="KW-1185">Reference proteome</keyword>
<feature type="compositionally biased region" description="Basic and acidic residues" evidence="9">
    <location>
        <begin position="424"/>
        <end position="434"/>
    </location>
</feature>
<feature type="compositionally biased region" description="Polar residues" evidence="9">
    <location>
        <begin position="780"/>
        <end position="792"/>
    </location>
</feature>
<dbReference type="Pfam" id="PF00793">
    <property type="entry name" value="DAHP_synth_1"/>
    <property type="match status" value="1"/>
</dbReference>
<dbReference type="PROSITE" id="PS51767">
    <property type="entry name" value="PEPTIDASE_A1"/>
    <property type="match status" value="1"/>
</dbReference>
<feature type="active site" evidence="8">
    <location>
        <position position="494"/>
    </location>
</feature>
<evidence type="ECO:0000256" key="4">
    <source>
        <dbReference type="ARBA" id="ARBA00022605"/>
    </source>
</evidence>
<dbReference type="PRINTS" id="PR00792">
    <property type="entry name" value="PEPSIN"/>
</dbReference>
<feature type="domain" description="Peptidase A1" evidence="10">
    <location>
        <begin position="476"/>
        <end position="888"/>
    </location>
</feature>
<evidence type="ECO:0000313" key="11">
    <source>
        <dbReference type="EMBL" id="KAG0326782.1"/>
    </source>
</evidence>
<dbReference type="GO" id="GO:0009073">
    <property type="term" value="P:aromatic amino acid family biosynthetic process"/>
    <property type="evidence" value="ECO:0007669"/>
    <property type="project" value="UniProtKB-KW"/>
</dbReference>
<feature type="compositionally biased region" description="Acidic residues" evidence="9">
    <location>
        <begin position="435"/>
        <end position="446"/>
    </location>
</feature>
<name>A0A9P6RR32_9FUNG</name>
<evidence type="ECO:0000256" key="1">
    <source>
        <dbReference type="ARBA" id="ARBA00007447"/>
    </source>
</evidence>
<reference evidence="11" key="1">
    <citation type="journal article" date="2020" name="Fungal Divers.">
        <title>Resolving the Mortierellaceae phylogeny through synthesis of multi-gene phylogenetics and phylogenomics.</title>
        <authorList>
            <person name="Vandepol N."/>
            <person name="Liber J."/>
            <person name="Desiro A."/>
            <person name="Na H."/>
            <person name="Kennedy M."/>
            <person name="Barry K."/>
            <person name="Grigoriev I.V."/>
            <person name="Miller A.N."/>
            <person name="O'Donnell K."/>
            <person name="Stajich J.E."/>
            <person name="Bonito G."/>
        </authorList>
    </citation>
    <scope>NUCLEOTIDE SEQUENCE</scope>
    <source>
        <strain evidence="11">REB-010B</strain>
    </source>
</reference>
<comment type="similarity">
    <text evidence="2">Belongs to the class-I DAHP synthase family.</text>
</comment>
<dbReference type="InterPro" id="IPR034164">
    <property type="entry name" value="Pepsin-like_dom"/>
</dbReference>
<keyword evidence="6" id="KW-0057">Aromatic amino acid biosynthesis</keyword>
<dbReference type="SUPFAM" id="SSF51569">
    <property type="entry name" value="Aldolase"/>
    <property type="match status" value="1"/>
</dbReference>
<sequence>MPADQTKIGFKDALNELDDKRIKEIKPLIPPQILMEDLPLSLAAAQTIIIGRQAAEEIIKGRDDRLLVIVGPCSIHDTKAAIEYAHKLKAYAAEAADDLAIIMRVYFEKPRTTVGWKGLINDPQLNNSFQINKGLRVARTLLLDLNEMGVPAGCEFLDTISPQYVGDLVSWGAIGARTTESQVHRELASGLSVPVGFKNGTDGNVGVAIDAIKSASSGHHFLSVTKQGLSAIVSTEGNDSCHVILRGGVKGPNYEEADVKTVADKLTSAKLPARVMVDCSHGNSSKVYSRQMIVAESLSKQLATSDLSGDAIMGVMIESHLKEGRQDIPETGPKSLVYGQSVTDACISWENTVVLLENLREGVRQRRARRSGSAVKIERVKRPGSDSTRQHVQRTLAKYSTRPRSRIWGQREQQQQRQGYGSKQKRDQRQRTEDSDSQDDKDDAADDTFRGTGSRRSRQIDAARVPIEYNPSEVAFVGQVGIGTPNQYFNLEFDIGSADTWVTVAHANCSRNKPCPTQRRAFFPERSTTFEATPALPWNLDFNDGVVVNGTLSTDVVQVAGFVVDRQVMGLASSFKGAKDNGIDGSFGLGPRQLTFHNDPTPIDNLIQTGRMRSEVGVWLGAGNQGGELIFGGRDRGRYYGELSYYNVPKGSAYWSTPVESVTVVSNQPRDDGSGLSTFRTDQIESRIGDNTKQPMVIFDTSTDLIMLPPRVAEQVHQHIHNYFFGLYSGYSLIFGLYTVSCSLGDMETDIWIDLGPPVPMVPDVAPSPSPSKSKTSTVGQRLQGSNSSHTNPASPPPQHPASPPSGPIFKQTPFTTERLDGPQRMRYRISGRDIVRERIPVFGGLMNVCFSGIQASKKEDDDWVFGNIWFMNNYVTLDHHHRQVGIAAAVQS</sequence>